<keyword evidence="4" id="KW-0175">Coiled coil</keyword>
<proteinExistence type="predicted"/>
<dbReference type="SUPFAM" id="SSF46955">
    <property type="entry name" value="Putative DNA-binding domain"/>
    <property type="match status" value="1"/>
</dbReference>
<dbReference type="Gene3D" id="3.40.30.10">
    <property type="entry name" value="Glutaredoxin"/>
    <property type="match status" value="1"/>
</dbReference>
<reference evidence="6 7" key="1">
    <citation type="submission" date="2021-01" db="EMBL/GenBank/DDBJ databases">
        <title>Whole genome shotgun sequence of Actinoplanes deccanensis NBRC 13994.</title>
        <authorList>
            <person name="Komaki H."/>
            <person name="Tamura T."/>
        </authorList>
    </citation>
    <scope>NUCLEOTIDE SEQUENCE [LARGE SCALE GENOMIC DNA]</scope>
    <source>
        <strain evidence="6 7">NBRC 13994</strain>
    </source>
</reference>
<feature type="coiled-coil region" evidence="4">
    <location>
        <begin position="87"/>
        <end position="114"/>
    </location>
</feature>
<dbReference type="Proteomes" id="UP000609879">
    <property type="component" value="Unassembled WGS sequence"/>
</dbReference>
<evidence type="ECO:0000256" key="2">
    <source>
        <dbReference type="ARBA" id="ARBA00023125"/>
    </source>
</evidence>
<evidence type="ECO:0000313" key="7">
    <source>
        <dbReference type="Proteomes" id="UP000609879"/>
    </source>
</evidence>
<dbReference type="Pfam" id="PF13411">
    <property type="entry name" value="MerR_1"/>
    <property type="match status" value="1"/>
</dbReference>
<dbReference type="InterPro" id="IPR000551">
    <property type="entry name" value="MerR-type_HTH_dom"/>
</dbReference>
<evidence type="ECO:0000313" key="6">
    <source>
        <dbReference type="EMBL" id="GID80936.1"/>
    </source>
</evidence>
<dbReference type="Gene3D" id="1.10.1660.10">
    <property type="match status" value="1"/>
</dbReference>
<gene>
    <name evidence="6" type="ORF">Ade02nite_95770</name>
</gene>
<keyword evidence="7" id="KW-1185">Reference proteome</keyword>
<keyword evidence="2" id="KW-0238">DNA-binding</keyword>
<feature type="domain" description="HTH merR-type" evidence="5">
    <location>
        <begin position="1"/>
        <end position="68"/>
    </location>
</feature>
<dbReference type="SMART" id="SM00422">
    <property type="entry name" value="HTH_MERR"/>
    <property type="match status" value="1"/>
</dbReference>
<dbReference type="InterPro" id="IPR036249">
    <property type="entry name" value="Thioredoxin-like_sf"/>
</dbReference>
<dbReference type="PANTHER" id="PTHR30204">
    <property type="entry name" value="REDOX-CYCLING DRUG-SENSING TRANSCRIPTIONAL ACTIVATOR SOXR"/>
    <property type="match status" value="1"/>
</dbReference>
<name>A0ABQ3YLR4_9ACTN</name>
<evidence type="ECO:0000259" key="5">
    <source>
        <dbReference type="PROSITE" id="PS50937"/>
    </source>
</evidence>
<sequence>MRVGELARRTGTTVRALRYYEAAGLVVPRRLSNGYREYEPVAVRQVAQIRELMALGLSVEETRPFVESIANGDDVCAAAIATFRSTVTSLQRRIGELTAQREALDARIDAAARQVVTGGPAEGGSPLALVGRPLPELTFFASDGSLVDLRALGPGRTVVFVYPLTGRPGVDLPRGLLEIHGARGSTDQAIWLRDHHAELLAAGAARVYGLSAQSTGYQRELVHRLRLPYPLIPDPRLSLAAAGLPTLTAGDLTLYQRLTLVVDEDRVEHVFHPIPDPASHALDVMRWLTQRRRAT</sequence>
<keyword evidence="3" id="KW-0804">Transcription</keyword>
<evidence type="ECO:0000256" key="4">
    <source>
        <dbReference type="SAM" id="Coils"/>
    </source>
</evidence>
<organism evidence="6 7">
    <name type="scientific">Paractinoplanes deccanensis</name>
    <dbReference type="NCBI Taxonomy" id="113561"/>
    <lineage>
        <taxon>Bacteria</taxon>
        <taxon>Bacillati</taxon>
        <taxon>Actinomycetota</taxon>
        <taxon>Actinomycetes</taxon>
        <taxon>Micromonosporales</taxon>
        <taxon>Micromonosporaceae</taxon>
        <taxon>Paractinoplanes</taxon>
    </lineage>
</organism>
<dbReference type="InterPro" id="IPR047057">
    <property type="entry name" value="MerR_fam"/>
</dbReference>
<protein>
    <submittedName>
        <fullName evidence="6">Thiol-specific antioxidant related protein/Peroxidoxin BcpB</fullName>
    </submittedName>
</protein>
<dbReference type="PANTHER" id="PTHR30204:SF94">
    <property type="entry name" value="HEAVY METAL-DEPENDENT TRANSCRIPTIONAL REGULATOR HI_0293-RELATED"/>
    <property type="match status" value="1"/>
</dbReference>
<evidence type="ECO:0000256" key="3">
    <source>
        <dbReference type="ARBA" id="ARBA00023163"/>
    </source>
</evidence>
<dbReference type="PROSITE" id="PS50937">
    <property type="entry name" value="HTH_MERR_2"/>
    <property type="match status" value="1"/>
</dbReference>
<dbReference type="SUPFAM" id="SSF52833">
    <property type="entry name" value="Thioredoxin-like"/>
    <property type="match status" value="1"/>
</dbReference>
<dbReference type="InterPro" id="IPR009061">
    <property type="entry name" value="DNA-bd_dom_put_sf"/>
</dbReference>
<dbReference type="CDD" id="cd03017">
    <property type="entry name" value="PRX_BCP"/>
    <property type="match status" value="1"/>
</dbReference>
<comment type="caution">
    <text evidence="6">The sequence shown here is derived from an EMBL/GenBank/DDBJ whole genome shotgun (WGS) entry which is preliminary data.</text>
</comment>
<dbReference type="EMBL" id="BOMI01000211">
    <property type="protein sequence ID" value="GID80936.1"/>
    <property type="molecule type" value="Genomic_DNA"/>
</dbReference>
<keyword evidence="1" id="KW-0805">Transcription regulation</keyword>
<dbReference type="PRINTS" id="PR00040">
    <property type="entry name" value="HTHMERR"/>
</dbReference>
<accession>A0ABQ3YLR4</accession>
<evidence type="ECO:0000256" key="1">
    <source>
        <dbReference type="ARBA" id="ARBA00023015"/>
    </source>
</evidence>
<dbReference type="RefSeq" id="WP_203778140.1">
    <property type="nucleotide sequence ID" value="NZ_BAAABO010000017.1"/>
</dbReference>